<dbReference type="Proteomes" id="UP000182486">
    <property type="component" value="Unassembled WGS sequence"/>
</dbReference>
<organism evidence="1 2">
    <name type="scientific">Couchioplanes caeruleus subsp. caeruleus</name>
    <dbReference type="NCBI Taxonomy" id="56427"/>
    <lineage>
        <taxon>Bacteria</taxon>
        <taxon>Bacillati</taxon>
        <taxon>Actinomycetota</taxon>
        <taxon>Actinomycetes</taxon>
        <taxon>Micromonosporales</taxon>
        <taxon>Micromonosporaceae</taxon>
        <taxon>Couchioplanes</taxon>
    </lineage>
</organism>
<dbReference type="AlphaFoldDB" id="A0A1K0GSI5"/>
<gene>
    <name evidence="1" type="ORF">BG844_10975</name>
</gene>
<evidence type="ECO:0000313" key="1">
    <source>
        <dbReference type="EMBL" id="OJF14172.1"/>
    </source>
</evidence>
<sequence>MLGARASALLGRADDVIALLEPILEALRNRLLEAPDDDAESAAHTLLTASSTLAWALAARRRPAEALEEAKSVRLHFRRALRDSARGRRALTLERSRYAVSRGLQPSRDARLGVVHGVVGSGHDRAGRCGADRDRAGRAGRRAGHHLIAGELTEPVQVVRTRELALPRCA</sequence>
<reference evidence="1 2" key="1">
    <citation type="submission" date="2016-09" db="EMBL/GenBank/DDBJ databases">
        <title>Couchioplanes caeruleus draft genome sequence.</title>
        <authorList>
            <person name="Sheehan J."/>
            <person name="Caffrey P."/>
        </authorList>
    </citation>
    <scope>NUCLEOTIDE SEQUENCE [LARGE SCALE GENOMIC DNA]</scope>
    <source>
        <strain evidence="1 2">DSM 43634</strain>
    </source>
</reference>
<comment type="caution">
    <text evidence="1">The sequence shown here is derived from an EMBL/GenBank/DDBJ whole genome shotgun (WGS) entry which is preliminary data.</text>
</comment>
<name>A0A1K0GSI5_9ACTN</name>
<proteinExistence type="predicted"/>
<protein>
    <submittedName>
        <fullName evidence="1">Uncharacterized protein</fullName>
    </submittedName>
</protein>
<dbReference type="EMBL" id="MEIA01000109">
    <property type="protein sequence ID" value="OJF14172.1"/>
    <property type="molecule type" value="Genomic_DNA"/>
</dbReference>
<keyword evidence="2" id="KW-1185">Reference proteome</keyword>
<accession>A0A1K0GSI5</accession>
<evidence type="ECO:0000313" key="2">
    <source>
        <dbReference type="Proteomes" id="UP000182486"/>
    </source>
</evidence>